<name>A0A8J2YU67_9PROT</name>
<dbReference type="InterPro" id="IPR051554">
    <property type="entry name" value="Acetyltransferase_Eis"/>
</dbReference>
<dbReference type="PANTHER" id="PTHR37817">
    <property type="entry name" value="N-ACETYLTRANSFERASE EIS"/>
    <property type="match status" value="1"/>
</dbReference>
<dbReference type="InterPro" id="IPR000182">
    <property type="entry name" value="GNAT_dom"/>
</dbReference>
<dbReference type="GO" id="GO:0030649">
    <property type="term" value="P:aminoglycoside antibiotic catabolic process"/>
    <property type="evidence" value="ECO:0007669"/>
    <property type="project" value="TreeGrafter"/>
</dbReference>
<gene>
    <name evidence="2" type="ORF">GCM10011611_30850</name>
</gene>
<evidence type="ECO:0000313" key="3">
    <source>
        <dbReference type="Proteomes" id="UP000646365"/>
    </source>
</evidence>
<dbReference type="Pfam" id="PF13527">
    <property type="entry name" value="Acetyltransf_9"/>
    <property type="match status" value="1"/>
</dbReference>
<dbReference type="GO" id="GO:0034069">
    <property type="term" value="F:aminoglycoside N-acetyltransferase activity"/>
    <property type="evidence" value="ECO:0007669"/>
    <property type="project" value="TreeGrafter"/>
</dbReference>
<organism evidence="2 3">
    <name type="scientific">Aliidongia dinghuensis</name>
    <dbReference type="NCBI Taxonomy" id="1867774"/>
    <lineage>
        <taxon>Bacteria</taxon>
        <taxon>Pseudomonadati</taxon>
        <taxon>Pseudomonadota</taxon>
        <taxon>Alphaproteobacteria</taxon>
        <taxon>Rhodospirillales</taxon>
        <taxon>Dongiaceae</taxon>
        <taxon>Aliidongia</taxon>
    </lineage>
</organism>
<keyword evidence="3" id="KW-1185">Reference proteome</keyword>
<dbReference type="AlphaFoldDB" id="A0A8J2YU67"/>
<reference evidence="2" key="1">
    <citation type="journal article" date="2014" name="Int. J. Syst. Evol. Microbiol.">
        <title>Complete genome sequence of Corynebacterium casei LMG S-19264T (=DSM 44701T), isolated from a smear-ripened cheese.</title>
        <authorList>
            <consortium name="US DOE Joint Genome Institute (JGI-PGF)"/>
            <person name="Walter F."/>
            <person name="Albersmeier A."/>
            <person name="Kalinowski J."/>
            <person name="Ruckert C."/>
        </authorList>
    </citation>
    <scope>NUCLEOTIDE SEQUENCE</scope>
    <source>
        <strain evidence="2">CGMCC 1.15725</strain>
    </source>
</reference>
<dbReference type="EMBL" id="BMJQ01000007">
    <property type="protein sequence ID" value="GGF22605.1"/>
    <property type="molecule type" value="Genomic_DNA"/>
</dbReference>
<evidence type="ECO:0000313" key="2">
    <source>
        <dbReference type="EMBL" id="GGF22605.1"/>
    </source>
</evidence>
<reference evidence="2" key="2">
    <citation type="submission" date="2020-09" db="EMBL/GenBank/DDBJ databases">
        <authorList>
            <person name="Sun Q."/>
            <person name="Zhou Y."/>
        </authorList>
    </citation>
    <scope>NUCLEOTIDE SEQUENCE</scope>
    <source>
        <strain evidence="2">CGMCC 1.15725</strain>
    </source>
</reference>
<proteinExistence type="predicted"/>
<accession>A0A8J2YU67</accession>
<feature type="domain" description="N-acetyltransferase" evidence="1">
    <location>
        <begin position="2"/>
        <end position="139"/>
    </location>
</feature>
<dbReference type="CDD" id="cd04301">
    <property type="entry name" value="NAT_SF"/>
    <property type="match status" value="1"/>
</dbReference>
<dbReference type="Gene3D" id="3.40.630.30">
    <property type="match status" value="1"/>
</dbReference>
<protein>
    <submittedName>
        <fullName evidence="2">N-acetyltransferase GCN5</fullName>
    </submittedName>
</protein>
<comment type="caution">
    <text evidence="2">The sequence shown here is derived from an EMBL/GenBank/DDBJ whole genome shotgun (WGS) entry which is preliminary data.</text>
</comment>
<dbReference type="PROSITE" id="PS51186">
    <property type="entry name" value="GNAT"/>
    <property type="match status" value="1"/>
</dbReference>
<dbReference type="InterPro" id="IPR016181">
    <property type="entry name" value="Acyl_CoA_acyltransferase"/>
</dbReference>
<sequence length="181" mass="19611">MIELTNERPADAAAIETLLDQAFGPDRHAKSSYSYRKRVSRIWPLCQVARDAGEIVGTIRYWPIMVGPTAAPALLLGPVAVRADARSSGVGGMLIRTSLARAATAGHHLIMLVGDEPYYGRFGFKPAENWGISMRRENPARVLALPIGPAALEGTESIPVPSGIVERWRSVRRRAAKTLAA</sequence>
<dbReference type="Proteomes" id="UP000646365">
    <property type="component" value="Unassembled WGS sequence"/>
</dbReference>
<dbReference type="RefSeq" id="WP_189047267.1">
    <property type="nucleotide sequence ID" value="NZ_BMJQ01000007.1"/>
</dbReference>
<dbReference type="PANTHER" id="PTHR37817:SF1">
    <property type="entry name" value="N-ACETYLTRANSFERASE EIS"/>
    <property type="match status" value="1"/>
</dbReference>
<evidence type="ECO:0000259" key="1">
    <source>
        <dbReference type="PROSITE" id="PS51186"/>
    </source>
</evidence>
<dbReference type="SUPFAM" id="SSF55729">
    <property type="entry name" value="Acyl-CoA N-acyltransferases (Nat)"/>
    <property type="match status" value="1"/>
</dbReference>